<accession>J4H581</accession>
<feature type="region of interest" description="Disordered" evidence="3">
    <location>
        <begin position="1"/>
        <end position="26"/>
    </location>
</feature>
<dbReference type="OrthoDB" id="5954824at2759"/>
<feature type="DNA-binding region" description="Fork-head" evidence="2">
    <location>
        <begin position="271"/>
        <end position="360"/>
    </location>
</feature>
<name>J4H581_9APHY</name>
<dbReference type="HOGENOM" id="CLU_341631_0_0_1"/>
<dbReference type="Pfam" id="PF00250">
    <property type="entry name" value="Forkhead"/>
    <property type="match status" value="1"/>
</dbReference>
<protein>
    <recommendedName>
        <fullName evidence="4">Fork-head domain-containing protein</fullName>
    </recommendedName>
</protein>
<dbReference type="AlphaFoldDB" id="J4H581"/>
<dbReference type="InterPro" id="IPR036388">
    <property type="entry name" value="WH-like_DNA-bd_sf"/>
</dbReference>
<dbReference type="Gene3D" id="1.10.10.10">
    <property type="entry name" value="Winged helix-like DNA-binding domain superfamily/Winged helix DNA-binding domain"/>
    <property type="match status" value="1"/>
</dbReference>
<evidence type="ECO:0000259" key="4">
    <source>
        <dbReference type="PROSITE" id="PS50039"/>
    </source>
</evidence>
<feature type="compositionally biased region" description="Polar residues" evidence="3">
    <location>
        <begin position="135"/>
        <end position="148"/>
    </location>
</feature>
<organism evidence="5 6">
    <name type="scientific">Fibroporia radiculosa</name>
    <dbReference type="NCBI Taxonomy" id="599839"/>
    <lineage>
        <taxon>Eukaryota</taxon>
        <taxon>Fungi</taxon>
        <taxon>Dikarya</taxon>
        <taxon>Basidiomycota</taxon>
        <taxon>Agaricomycotina</taxon>
        <taxon>Agaricomycetes</taxon>
        <taxon>Polyporales</taxon>
        <taxon>Fibroporiaceae</taxon>
        <taxon>Fibroporia</taxon>
    </lineage>
</organism>
<feature type="compositionally biased region" description="Polar residues" evidence="3">
    <location>
        <begin position="598"/>
        <end position="612"/>
    </location>
</feature>
<feature type="region of interest" description="Disordered" evidence="3">
    <location>
        <begin position="39"/>
        <end position="153"/>
    </location>
</feature>
<feature type="compositionally biased region" description="Low complexity" evidence="3">
    <location>
        <begin position="647"/>
        <end position="656"/>
    </location>
</feature>
<dbReference type="PROSITE" id="PS50039">
    <property type="entry name" value="FORK_HEAD_3"/>
    <property type="match status" value="1"/>
</dbReference>
<sequence>MPNSRQGGKPSSPTTQLLNSIGMTRDDLRRHSEQMRQFLTVDEGRTFAPQTIKQRSKPRAPFLNEKSRSSSSANASVPAYLPTSPRTPVKSEPVEKTTLSRPLDTMEMILEHKVKDKKDRKHSNTQPRDDRRVQQPLSFISSRSSTPQALPETPHHYKYYSERVVSEALTPQRPFPSLITGIHAIPITPRQNTYTQLKGSALHLAGSDTPSGRHIYSVSRTPLLTSSPCSSPVRVVNLVSSPGPMRSSPLPEDEDEELPYILPPGPYSDVKPDFAYAGLIGQAILSSPQHRLTLQDIYEWITTVYPYYKRGEQTWMNSIRHCLSTMAVFRKVPRGRTEGKSLWAIFDCDVECFVGGGFKKSLCTDMVKANQEKASKRSARKRGAMAMEELTHRTIKRQRKSDREGGSAGCVAGPIPAIAPAPILPPLFASFQTNPQHQPYYQPYLPPPMPADVIFPPLPPSSNFHRMATIQTPSASVRKAEHDHSHQILVGDLDLRGCNSSSSSSVPSLTPSCSSSSSPPLFSLSSLVEGDADSHRVHTPSSMDEALAFLNDDSDGEDSEWLRGAPVVDAIQGVITLLGCEDSLIKETKKDKEKSIRKQNQTLSSRPVQVSPTLERRAAKQRGSLINEPITTPPRPVQLPTEPCTPPRRLITPPRTQRVTSSGLHLSPIRTPISHAGLHMSPSPSLSHYKSNLDPPPTAAYFPQAPLLSAHGEEPKTPPPVTRLDDVHTPSRKRSARKVSGPGSLFNLSPFAPVTPNRGTHQGGSNDSPFRTPSQFFYDPHDPTTILSEELASRAFDTSPGLFGSKRPRHSLLYESPTGSSPSSWDRLW</sequence>
<feature type="domain" description="Fork-head" evidence="4">
    <location>
        <begin position="271"/>
        <end position="360"/>
    </location>
</feature>
<evidence type="ECO:0000256" key="1">
    <source>
        <dbReference type="ARBA" id="ARBA00023125"/>
    </source>
</evidence>
<evidence type="ECO:0000313" key="5">
    <source>
        <dbReference type="EMBL" id="CCM06279.1"/>
    </source>
</evidence>
<dbReference type="InParanoid" id="J4H581"/>
<dbReference type="GO" id="GO:0000978">
    <property type="term" value="F:RNA polymerase II cis-regulatory region sequence-specific DNA binding"/>
    <property type="evidence" value="ECO:0007669"/>
    <property type="project" value="TreeGrafter"/>
</dbReference>
<gene>
    <name evidence="5" type="ORF">FIBRA_08530</name>
</gene>
<feature type="region of interest" description="Disordered" evidence="3">
    <location>
        <begin position="797"/>
        <end position="829"/>
    </location>
</feature>
<evidence type="ECO:0000256" key="3">
    <source>
        <dbReference type="SAM" id="MobiDB-lite"/>
    </source>
</evidence>
<dbReference type="InterPro" id="IPR050211">
    <property type="entry name" value="FOX_domain-containing"/>
</dbReference>
<feature type="compositionally biased region" description="Polar residues" evidence="3">
    <location>
        <begin position="1"/>
        <end position="22"/>
    </location>
</feature>
<keyword evidence="6" id="KW-1185">Reference proteome</keyword>
<dbReference type="InterPro" id="IPR001766">
    <property type="entry name" value="Fork_head_dom"/>
</dbReference>
<dbReference type="Proteomes" id="UP000006352">
    <property type="component" value="Unassembled WGS sequence"/>
</dbReference>
<dbReference type="STRING" id="599839.J4H581"/>
<evidence type="ECO:0000313" key="6">
    <source>
        <dbReference type="Proteomes" id="UP000006352"/>
    </source>
</evidence>
<dbReference type="EMBL" id="HE797272">
    <property type="protein sequence ID" value="CCM06279.1"/>
    <property type="molecule type" value="Genomic_DNA"/>
</dbReference>
<dbReference type="GeneID" id="24101179"/>
<comment type="subcellular location">
    <subcellularLocation>
        <location evidence="2">Nucleus</location>
    </subcellularLocation>
</comment>
<keyword evidence="1 2" id="KW-0238">DNA-binding</keyword>
<dbReference type="PRINTS" id="PR00053">
    <property type="entry name" value="FORKHEAD"/>
</dbReference>
<feature type="region of interest" description="Disordered" evidence="3">
    <location>
        <begin position="590"/>
        <end position="662"/>
    </location>
</feature>
<dbReference type="GO" id="GO:0005634">
    <property type="term" value="C:nucleus"/>
    <property type="evidence" value="ECO:0007669"/>
    <property type="project" value="UniProtKB-SubCell"/>
</dbReference>
<dbReference type="SMART" id="SM00339">
    <property type="entry name" value="FH"/>
    <property type="match status" value="1"/>
</dbReference>
<dbReference type="CDD" id="cd00059">
    <property type="entry name" value="FH_FOX"/>
    <property type="match status" value="1"/>
</dbReference>
<dbReference type="RefSeq" id="XP_012185562.1">
    <property type="nucleotide sequence ID" value="XM_012330172.1"/>
</dbReference>
<reference evidence="5 6" key="1">
    <citation type="journal article" date="2012" name="Appl. Environ. Microbiol.">
        <title>Short-read sequencing for genomic analysis of the brown rot fungus Fibroporia radiculosa.</title>
        <authorList>
            <person name="Tang J.D."/>
            <person name="Perkins A.D."/>
            <person name="Sonstegard T.S."/>
            <person name="Schroeder S.G."/>
            <person name="Burgess S.C."/>
            <person name="Diehl S.V."/>
        </authorList>
    </citation>
    <scope>NUCLEOTIDE SEQUENCE [LARGE SCALE GENOMIC DNA]</scope>
    <source>
        <strain evidence="5 6">TFFH 294</strain>
    </source>
</reference>
<keyword evidence="2" id="KW-0539">Nucleus</keyword>
<feature type="region of interest" description="Disordered" evidence="3">
    <location>
        <begin position="679"/>
        <end position="782"/>
    </location>
</feature>
<evidence type="ECO:0000256" key="2">
    <source>
        <dbReference type="PROSITE-ProRule" id="PRU00089"/>
    </source>
</evidence>
<feature type="compositionally biased region" description="Polar residues" evidence="3">
    <location>
        <begin position="817"/>
        <end position="829"/>
    </location>
</feature>
<dbReference type="SUPFAM" id="SSF46785">
    <property type="entry name" value="Winged helix' DNA-binding domain"/>
    <property type="match status" value="1"/>
</dbReference>
<dbReference type="GO" id="GO:0000981">
    <property type="term" value="F:DNA-binding transcription factor activity, RNA polymerase II-specific"/>
    <property type="evidence" value="ECO:0007669"/>
    <property type="project" value="TreeGrafter"/>
</dbReference>
<dbReference type="PANTHER" id="PTHR11829:SF343">
    <property type="entry name" value="FORK-HEAD DOMAIN-CONTAINING PROTEIN"/>
    <property type="match status" value="1"/>
</dbReference>
<feature type="compositionally biased region" description="Polar residues" evidence="3">
    <location>
        <begin position="757"/>
        <end position="775"/>
    </location>
</feature>
<proteinExistence type="predicted"/>
<dbReference type="InterPro" id="IPR036390">
    <property type="entry name" value="WH_DNA-bd_sf"/>
</dbReference>
<dbReference type="PANTHER" id="PTHR11829">
    <property type="entry name" value="FORKHEAD BOX PROTEIN"/>
    <property type="match status" value="1"/>
</dbReference>